<dbReference type="GO" id="GO:0031122">
    <property type="term" value="P:cytoplasmic microtubule organization"/>
    <property type="evidence" value="ECO:0007669"/>
    <property type="project" value="TreeGrafter"/>
</dbReference>
<keyword evidence="3 6" id="KW-0963">Cytoplasm</keyword>
<evidence type="ECO:0000256" key="7">
    <source>
        <dbReference type="SAM" id="MobiDB-lite"/>
    </source>
</evidence>
<keyword evidence="5 6" id="KW-0206">Cytoskeleton</keyword>
<comment type="similarity">
    <text evidence="2 6">Belongs to the TUBGCP family.</text>
</comment>
<dbReference type="PANTHER" id="PTHR19302">
    <property type="entry name" value="GAMMA TUBULIN COMPLEX PROTEIN"/>
    <property type="match status" value="1"/>
</dbReference>
<sequence>MLHEILLSLSGHPSPLFESQSTIKGIDTKSFPLLSPPEAELLSSVGALSKLHRQTREHASRISSIHPSTICRAVATAITSSQLAKFQQKILDVERRILKRDVSTVGAYNIVPLAGIVGEFDEWTRLMEWLWKLENFMMRPGLTEKNVKGVIREDVMSSGAGIIDKLRQEAQTGYPDIEEAAVELGKVAETAWLRQLSTWVLYGRLPTFGTSDFFIQWSDDEEGSRFVVRSKSLPKFVSRQTATSMLFVGKSLNQIRSLENASKTPATRSSRASELELLPLHLQHLSQVTTPISTSNLSEAITAIRLSLSRNMLQHLLPLPKIVEILSLLQEFFLLGRGEFAVALITEADEKIRSRHNMPGQASQRKPGLQSVLLKEGEITAVLARAWSVLSSLSGEEDHTDDSLDLAMDLVHLSVHKPTTNRPGTPGRARESSSSAPKISSVVFNDLLLSIPTTLTLDIRSPLDLFIVNSDLDIYSSINAYLLSVRRGHLRLADLWRQSSIRREHPAPPAPQFSSTPSGKAILKKRRQKADARGREMRKVWATCGAAIFFLSEAGAYFEGEVVQESWKHFRDWILQPEGAPQRPPSSSTDRPRSSADRSAIFTPPYSPAASLNRNINIPATERPSSSHAHDSASTPHDPETLASAHRAFLASLAYSLLLTDFLFTTALREFLVHVDELVAYITRLQLVQQNLDLEDDGIVDAMADYPKEEREVALQLDRARKRVDSDLKGLVGRLREVDAERMGGGAGTGVVGGESVGVGAAYEPWSVGGVDRLLMKLDWGEEGSEDEEWEGV</sequence>
<dbReference type="InterPro" id="IPR007259">
    <property type="entry name" value="GCP"/>
</dbReference>
<feature type="region of interest" description="Disordered" evidence="7">
    <location>
        <begin position="577"/>
        <end position="640"/>
    </location>
</feature>
<dbReference type="GO" id="GO:0000278">
    <property type="term" value="P:mitotic cell cycle"/>
    <property type="evidence" value="ECO:0007669"/>
    <property type="project" value="TreeGrafter"/>
</dbReference>
<dbReference type="GO" id="GO:0044732">
    <property type="term" value="C:mitotic spindle pole body"/>
    <property type="evidence" value="ECO:0007669"/>
    <property type="project" value="TreeGrafter"/>
</dbReference>
<dbReference type="GO" id="GO:0005874">
    <property type="term" value="C:microtubule"/>
    <property type="evidence" value="ECO:0007669"/>
    <property type="project" value="UniProtKB-KW"/>
</dbReference>
<dbReference type="Pfam" id="PF17681">
    <property type="entry name" value="GCP_N_terminal"/>
    <property type="match status" value="1"/>
</dbReference>
<dbReference type="GO" id="GO:0043015">
    <property type="term" value="F:gamma-tubulin binding"/>
    <property type="evidence" value="ECO:0007669"/>
    <property type="project" value="InterPro"/>
</dbReference>
<proteinExistence type="inferred from homology"/>
<dbReference type="InterPro" id="IPR042241">
    <property type="entry name" value="GCP_C_sf"/>
</dbReference>
<evidence type="ECO:0000259" key="9">
    <source>
        <dbReference type="Pfam" id="PF17681"/>
    </source>
</evidence>
<dbReference type="InterPro" id="IPR041470">
    <property type="entry name" value="GCP_N"/>
</dbReference>
<dbReference type="GO" id="GO:0000922">
    <property type="term" value="C:spindle pole"/>
    <property type="evidence" value="ECO:0007669"/>
    <property type="project" value="InterPro"/>
</dbReference>
<feature type="domain" description="Gamma tubulin complex component protein N-terminal" evidence="9">
    <location>
        <begin position="2"/>
        <end position="317"/>
    </location>
</feature>
<accession>A0A6A6QNW4</accession>
<evidence type="ECO:0000313" key="11">
    <source>
        <dbReference type="Proteomes" id="UP000799750"/>
    </source>
</evidence>
<feature type="region of interest" description="Disordered" evidence="7">
    <location>
        <begin position="416"/>
        <end position="435"/>
    </location>
</feature>
<name>A0A6A6QNW4_9PEZI</name>
<feature type="domain" description="Gamma tubulin complex component C-terminal" evidence="8">
    <location>
        <begin position="326"/>
        <end position="780"/>
    </location>
</feature>
<dbReference type="Pfam" id="PF04130">
    <property type="entry name" value="GCP_C_terminal"/>
    <property type="match status" value="1"/>
</dbReference>
<dbReference type="Proteomes" id="UP000799750">
    <property type="component" value="Unassembled WGS sequence"/>
</dbReference>
<reference evidence="10" key="1">
    <citation type="journal article" date="2020" name="Stud. Mycol.">
        <title>101 Dothideomycetes genomes: a test case for predicting lifestyles and emergence of pathogens.</title>
        <authorList>
            <person name="Haridas S."/>
            <person name="Albert R."/>
            <person name="Binder M."/>
            <person name="Bloem J."/>
            <person name="Labutti K."/>
            <person name="Salamov A."/>
            <person name="Andreopoulos B."/>
            <person name="Baker S."/>
            <person name="Barry K."/>
            <person name="Bills G."/>
            <person name="Bluhm B."/>
            <person name="Cannon C."/>
            <person name="Castanera R."/>
            <person name="Culley D."/>
            <person name="Daum C."/>
            <person name="Ezra D."/>
            <person name="Gonzalez J."/>
            <person name="Henrissat B."/>
            <person name="Kuo A."/>
            <person name="Liang C."/>
            <person name="Lipzen A."/>
            <person name="Lutzoni F."/>
            <person name="Magnuson J."/>
            <person name="Mondo S."/>
            <person name="Nolan M."/>
            <person name="Ohm R."/>
            <person name="Pangilinan J."/>
            <person name="Park H.-J."/>
            <person name="Ramirez L."/>
            <person name="Alfaro M."/>
            <person name="Sun H."/>
            <person name="Tritt A."/>
            <person name="Yoshinaga Y."/>
            <person name="Zwiers L.-H."/>
            <person name="Turgeon B."/>
            <person name="Goodwin S."/>
            <person name="Spatafora J."/>
            <person name="Crous P."/>
            <person name="Grigoriev I."/>
        </authorList>
    </citation>
    <scope>NUCLEOTIDE SEQUENCE</scope>
    <source>
        <strain evidence="10">CBS 269.34</strain>
    </source>
</reference>
<dbReference type="Gene3D" id="1.20.120.1900">
    <property type="entry name" value="Gamma-tubulin complex, C-terminal domain"/>
    <property type="match status" value="1"/>
</dbReference>
<evidence type="ECO:0000256" key="1">
    <source>
        <dbReference type="ARBA" id="ARBA00004267"/>
    </source>
</evidence>
<evidence type="ECO:0000259" key="8">
    <source>
        <dbReference type="Pfam" id="PF04130"/>
    </source>
</evidence>
<keyword evidence="11" id="KW-1185">Reference proteome</keyword>
<protein>
    <recommendedName>
        <fullName evidence="6">Spindle pole body component</fullName>
    </recommendedName>
</protein>
<dbReference type="GO" id="GO:0051011">
    <property type="term" value="F:microtubule minus-end binding"/>
    <property type="evidence" value="ECO:0007669"/>
    <property type="project" value="TreeGrafter"/>
</dbReference>
<evidence type="ECO:0000256" key="6">
    <source>
        <dbReference type="RuleBase" id="RU363050"/>
    </source>
</evidence>
<dbReference type="GO" id="GO:0051225">
    <property type="term" value="P:spindle assembly"/>
    <property type="evidence" value="ECO:0007669"/>
    <property type="project" value="TreeGrafter"/>
</dbReference>
<gene>
    <name evidence="10" type="ORF">BU16DRAFT_488571</name>
</gene>
<keyword evidence="4 6" id="KW-0493">Microtubule</keyword>
<dbReference type="PANTHER" id="PTHR19302:SF27">
    <property type="entry name" value="GAMMA-TUBULIN COMPLEX COMPONENT 4"/>
    <property type="match status" value="1"/>
</dbReference>
<evidence type="ECO:0000256" key="5">
    <source>
        <dbReference type="ARBA" id="ARBA00023212"/>
    </source>
</evidence>
<evidence type="ECO:0000256" key="4">
    <source>
        <dbReference type="ARBA" id="ARBA00022701"/>
    </source>
</evidence>
<dbReference type="AlphaFoldDB" id="A0A6A6QNW4"/>
<dbReference type="GO" id="GO:0000930">
    <property type="term" value="C:gamma-tubulin complex"/>
    <property type="evidence" value="ECO:0007669"/>
    <property type="project" value="TreeGrafter"/>
</dbReference>
<dbReference type="InterPro" id="IPR040457">
    <property type="entry name" value="GCP_C"/>
</dbReference>
<evidence type="ECO:0000313" key="10">
    <source>
        <dbReference type="EMBL" id="KAF2493824.1"/>
    </source>
</evidence>
<comment type="subcellular location">
    <subcellularLocation>
        <location evidence="1 6">Cytoplasm</location>
        <location evidence="1 6">Cytoskeleton</location>
        <location evidence="1 6">Microtubule organizing center</location>
    </subcellularLocation>
</comment>
<dbReference type="EMBL" id="MU004191">
    <property type="protein sequence ID" value="KAF2493824.1"/>
    <property type="molecule type" value="Genomic_DNA"/>
</dbReference>
<feature type="compositionally biased region" description="Polar residues" evidence="7">
    <location>
        <begin position="610"/>
        <end position="635"/>
    </location>
</feature>
<evidence type="ECO:0000256" key="3">
    <source>
        <dbReference type="ARBA" id="ARBA00022490"/>
    </source>
</evidence>
<dbReference type="OrthoDB" id="78652at2759"/>
<dbReference type="GO" id="GO:0051321">
    <property type="term" value="P:meiotic cell cycle"/>
    <property type="evidence" value="ECO:0007669"/>
    <property type="project" value="TreeGrafter"/>
</dbReference>
<feature type="region of interest" description="Disordered" evidence="7">
    <location>
        <begin position="503"/>
        <end position="531"/>
    </location>
</feature>
<organism evidence="10 11">
    <name type="scientific">Lophium mytilinum</name>
    <dbReference type="NCBI Taxonomy" id="390894"/>
    <lineage>
        <taxon>Eukaryota</taxon>
        <taxon>Fungi</taxon>
        <taxon>Dikarya</taxon>
        <taxon>Ascomycota</taxon>
        <taxon>Pezizomycotina</taxon>
        <taxon>Dothideomycetes</taxon>
        <taxon>Pleosporomycetidae</taxon>
        <taxon>Mytilinidiales</taxon>
        <taxon>Mytilinidiaceae</taxon>
        <taxon>Lophium</taxon>
    </lineage>
</organism>
<evidence type="ECO:0000256" key="2">
    <source>
        <dbReference type="ARBA" id="ARBA00010337"/>
    </source>
</evidence>
<dbReference type="GO" id="GO:0007020">
    <property type="term" value="P:microtubule nucleation"/>
    <property type="evidence" value="ECO:0007669"/>
    <property type="project" value="InterPro"/>
</dbReference>